<dbReference type="InParanoid" id="D3BLT7"/>
<dbReference type="AlphaFoldDB" id="D3BLT7"/>
<keyword evidence="2" id="KW-1185">Reference proteome</keyword>
<evidence type="ECO:0000313" key="2">
    <source>
        <dbReference type="Proteomes" id="UP000001396"/>
    </source>
</evidence>
<sequence>MEYFGVVNEDTREKYRTVLQGLAKFSRNIWLALDQEAIVLGTQFFVYFVIFDDLIDTNEQEFCIIIIKRAINIFKLGKLEANATPLEKLAFYFLRIVKDRVGDQHPLMNLFITSCIEYFENLVPWQSIKELREKDERMNSFHFMKTQNNWSNQECFDFIEKELDICFEEYFTDENLLIQKFIPNLKNKEDQEEFYQILQQFHTLVSALVSMYLERVKYKSPDSIFLELRKFFVFRHSGGHSQVGLDALALNHEELIVL</sequence>
<gene>
    <name evidence="1" type="ORF">PPL_12141</name>
</gene>
<name>D3BLT7_HETP5</name>
<organism evidence="1 2">
    <name type="scientific">Heterostelium pallidum (strain ATCC 26659 / Pp 5 / PN500)</name>
    <name type="common">Cellular slime mold</name>
    <name type="synonym">Polysphondylium pallidum</name>
    <dbReference type="NCBI Taxonomy" id="670386"/>
    <lineage>
        <taxon>Eukaryota</taxon>
        <taxon>Amoebozoa</taxon>
        <taxon>Evosea</taxon>
        <taxon>Eumycetozoa</taxon>
        <taxon>Dictyostelia</taxon>
        <taxon>Acytosteliales</taxon>
        <taxon>Acytosteliaceae</taxon>
        <taxon>Heterostelium</taxon>
    </lineage>
</organism>
<reference evidence="1 2" key="1">
    <citation type="journal article" date="2011" name="Genome Res.">
        <title>Phylogeny-wide analysis of social amoeba genomes highlights ancient origins for complex intercellular communication.</title>
        <authorList>
            <person name="Heidel A.J."/>
            <person name="Lawal H.M."/>
            <person name="Felder M."/>
            <person name="Schilde C."/>
            <person name="Helps N.R."/>
            <person name="Tunggal B."/>
            <person name="Rivero F."/>
            <person name="John U."/>
            <person name="Schleicher M."/>
            <person name="Eichinger L."/>
            <person name="Platzer M."/>
            <person name="Noegel A.A."/>
            <person name="Schaap P."/>
            <person name="Gloeckner G."/>
        </authorList>
    </citation>
    <scope>NUCLEOTIDE SEQUENCE [LARGE SCALE GENOMIC DNA]</scope>
    <source>
        <strain evidence="2">ATCC 26659 / Pp 5 / PN500</strain>
    </source>
</reference>
<evidence type="ECO:0000313" key="1">
    <source>
        <dbReference type="EMBL" id="EFA77538.1"/>
    </source>
</evidence>
<dbReference type="EMBL" id="ADBJ01000042">
    <property type="protein sequence ID" value="EFA77538.1"/>
    <property type="molecule type" value="Genomic_DNA"/>
</dbReference>
<comment type="caution">
    <text evidence="1">The sequence shown here is derived from an EMBL/GenBank/DDBJ whole genome shotgun (WGS) entry which is preliminary data.</text>
</comment>
<protein>
    <submittedName>
        <fullName evidence="1">Uncharacterized protein</fullName>
    </submittedName>
</protein>
<dbReference type="RefSeq" id="XP_020429666.1">
    <property type="nucleotide sequence ID" value="XM_020582885.1"/>
</dbReference>
<dbReference type="Proteomes" id="UP000001396">
    <property type="component" value="Unassembled WGS sequence"/>
</dbReference>
<dbReference type="GeneID" id="31367608"/>
<proteinExistence type="predicted"/>
<accession>D3BLT7</accession>